<name>A0ABQ2F1T0_9DEIO</name>
<dbReference type="PANTHER" id="PTHR42686">
    <property type="entry name" value="GH17980P-RELATED"/>
    <property type="match status" value="1"/>
</dbReference>
<dbReference type="CDD" id="cd19152">
    <property type="entry name" value="AKR_AKR15A"/>
    <property type="match status" value="1"/>
</dbReference>
<feature type="domain" description="NADP-dependent oxidoreductase" evidence="1">
    <location>
        <begin position="1"/>
        <end position="291"/>
    </location>
</feature>
<dbReference type="PANTHER" id="PTHR42686:SF1">
    <property type="entry name" value="GH17980P-RELATED"/>
    <property type="match status" value="1"/>
</dbReference>
<organism evidence="2 3">
    <name type="scientific">Deinococcus malanensis</name>
    <dbReference type="NCBI Taxonomy" id="1706855"/>
    <lineage>
        <taxon>Bacteria</taxon>
        <taxon>Thermotogati</taxon>
        <taxon>Deinococcota</taxon>
        <taxon>Deinococci</taxon>
        <taxon>Deinococcales</taxon>
        <taxon>Deinococcaceae</taxon>
        <taxon>Deinococcus</taxon>
    </lineage>
</organism>
<comment type="caution">
    <text evidence="2">The sequence shown here is derived from an EMBL/GenBank/DDBJ whole genome shotgun (WGS) entry which is preliminary data.</text>
</comment>
<evidence type="ECO:0000313" key="3">
    <source>
        <dbReference type="Proteomes" id="UP000647587"/>
    </source>
</evidence>
<accession>A0ABQ2F1T0</accession>
<sequence>MPDEQAHTVLTTAWDVGLRYFDTAPWYGFGSAEEHLGQALAGRPGLILSSKVGRVLRADIPPHPTQLTADGTPGFHTSSGLNVEYDYSYDGVMRSFEDSLRRLRVDRLDMLLIHDPDVVGVTVSDIMMRGGYRALDELRAQGVVGAIGAGMNQWEMPAEFIREGDFDVFLLAGRYTLLEQTSLEEFLPLCEARGVSIVIGGVYNSGVLAEPRAGARYNYSPASSEVLSRAQAIAAVCTRHGIPLKAAALQFPLAHPAVASVLVAGREPAHISENLQLMDVEIPPAFWAELKAEGLLHADAPVPASCGETFELWKPTI</sequence>
<dbReference type="Gene3D" id="3.20.20.100">
    <property type="entry name" value="NADP-dependent oxidoreductase domain"/>
    <property type="match status" value="1"/>
</dbReference>
<keyword evidence="3" id="KW-1185">Reference proteome</keyword>
<evidence type="ECO:0000313" key="2">
    <source>
        <dbReference type="EMBL" id="GGK39911.1"/>
    </source>
</evidence>
<dbReference type="InterPro" id="IPR036812">
    <property type="entry name" value="NAD(P)_OxRdtase_dom_sf"/>
</dbReference>
<dbReference type="Pfam" id="PF00248">
    <property type="entry name" value="Aldo_ket_red"/>
    <property type="match status" value="1"/>
</dbReference>
<protein>
    <submittedName>
        <fullName evidence="2">Pyridoxal 4-dehydrogenase</fullName>
    </submittedName>
</protein>
<dbReference type="SUPFAM" id="SSF51430">
    <property type="entry name" value="NAD(P)-linked oxidoreductase"/>
    <property type="match status" value="1"/>
</dbReference>
<dbReference type="InterPro" id="IPR023210">
    <property type="entry name" value="NADP_OxRdtase_dom"/>
</dbReference>
<reference evidence="3" key="1">
    <citation type="journal article" date="2019" name="Int. J. Syst. Evol. Microbiol.">
        <title>The Global Catalogue of Microorganisms (GCM) 10K type strain sequencing project: providing services to taxonomists for standard genome sequencing and annotation.</title>
        <authorList>
            <consortium name="The Broad Institute Genomics Platform"/>
            <consortium name="The Broad Institute Genome Sequencing Center for Infectious Disease"/>
            <person name="Wu L."/>
            <person name="Ma J."/>
        </authorList>
    </citation>
    <scope>NUCLEOTIDE SEQUENCE [LARGE SCALE GENOMIC DNA]</scope>
    <source>
        <strain evidence="3">JCM 30331</strain>
    </source>
</reference>
<dbReference type="EMBL" id="BMPP01000021">
    <property type="protein sequence ID" value="GGK39911.1"/>
    <property type="molecule type" value="Genomic_DNA"/>
</dbReference>
<dbReference type="InterPro" id="IPR020471">
    <property type="entry name" value="AKR"/>
</dbReference>
<evidence type="ECO:0000259" key="1">
    <source>
        <dbReference type="Pfam" id="PF00248"/>
    </source>
</evidence>
<gene>
    <name evidence="2" type="ORF">GCM10008955_37160</name>
</gene>
<dbReference type="Proteomes" id="UP000647587">
    <property type="component" value="Unassembled WGS sequence"/>
</dbReference>
<proteinExistence type="predicted"/>